<comment type="function">
    <text evidence="2">Hydrolyzes RNA 2',3'-cyclic phosphodiester to an RNA 2'-phosphomonoester.</text>
</comment>
<dbReference type="SUPFAM" id="SSF55144">
    <property type="entry name" value="LigT-like"/>
    <property type="match status" value="1"/>
</dbReference>
<dbReference type="Pfam" id="PF02834">
    <property type="entry name" value="LigT_PEase"/>
    <property type="match status" value="1"/>
</dbReference>
<dbReference type="NCBIfam" id="TIGR02258">
    <property type="entry name" value="2_5_ligase"/>
    <property type="match status" value="1"/>
</dbReference>
<sequence length="214" mass="24015">MRCFIGLDLSTSEKLALDSWRQQALPEVMPRQWTGAAAPISRKSSKHQQIHQGSPLPYAVPAANFHITLSFLGEISHRQHEALIYELDHLVSEPFSLTLDTTGLWNGPKILFAAPSNKPKALMELAKLSRKAARKAAIEVEGKEYKPHVTIVRKATSMLPLPLYSPSVDMHVSAFHLFESVSTPQGVTYPIRQSWSLKHNMSVREKLRRGITDE</sequence>
<feature type="short sequence motif" description="HXTX 2" evidence="2">
    <location>
        <begin position="148"/>
        <end position="151"/>
    </location>
</feature>
<gene>
    <name evidence="4" type="primary">thpR</name>
    <name evidence="4" type="ORF">C6Y39_06945</name>
</gene>
<dbReference type="InterPro" id="IPR004175">
    <property type="entry name" value="RNA_CPDase"/>
</dbReference>
<dbReference type="HAMAP" id="MF_01940">
    <property type="entry name" value="RNA_CPDase"/>
    <property type="match status" value="1"/>
</dbReference>
<evidence type="ECO:0000313" key="4">
    <source>
        <dbReference type="EMBL" id="PRO69692.1"/>
    </source>
</evidence>
<dbReference type="RefSeq" id="WP_105930572.1">
    <property type="nucleotide sequence ID" value="NZ_PVNO01000023.1"/>
</dbReference>
<dbReference type="PANTHER" id="PTHR35561:SF1">
    <property type="entry name" value="RNA 2',3'-CYCLIC PHOSPHODIESTERASE"/>
    <property type="match status" value="1"/>
</dbReference>
<feature type="active site" description="Proton acceptor" evidence="2">
    <location>
        <position position="148"/>
    </location>
</feature>
<keyword evidence="5" id="KW-1185">Reference proteome</keyword>
<keyword evidence="1 2" id="KW-0378">Hydrolase</keyword>
<dbReference type="PANTHER" id="PTHR35561">
    <property type="entry name" value="RNA 2',3'-CYCLIC PHOSPHODIESTERASE"/>
    <property type="match status" value="1"/>
</dbReference>
<evidence type="ECO:0000256" key="1">
    <source>
        <dbReference type="ARBA" id="ARBA00022801"/>
    </source>
</evidence>
<name>A0ABX5CQG4_9ALTE</name>
<feature type="active site" description="Proton donor" evidence="2">
    <location>
        <position position="66"/>
    </location>
</feature>
<accession>A0ABX5CQG4</accession>
<dbReference type="EC" id="3.1.4.58" evidence="2"/>
<feature type="short sequence motif" description="HXTX 1" evidence="2">
    <location>
        <begin position="66"/>
        <end position="69"/>
    </location>
</feature>
<dbReference type="EMBL" id="PVNO01000023">
    <property type="protein sequence ID" value="PRO69692.1"/>
    <property type="molecule type" value="Genomic_DNA"/>
</dbReference>
<protein>
    <recommendedName>
        <fullName evidence="2">RNA 2',3'-cyclic phosphodiesterase</fullName>
        <shortName evidence="2">RNA 2',3'-CPDase</shortName>
        <ecNumber evidence="2">3.1.4.58</ecNumber>
    </recommendedName>
</protein>
<evidence type="ECO:0000313" key="5">
    <source>
        <dbReference type="Proteomes" id="UP000239539"/>
    </source>
</evidence>
<reference evidence="5" key="1">
    <citation type="journal article" date="2020" name="Int. J. Syst. Evol. Microbiol.">
        <title>Alteromonas alba sp. nov., a marine bacterium isolated from the seawater of the West Pacific Ocean.</title>
        <authorList>
            <person name="Sun C."/>
            <person name="Wu Y.-H."/>
            <person name="Xamxidin M."/>
            <person name="Cheng H."/>
            <person name="Xu X.-W."/>
        </authorList>
    </citation>
    <scope>NUCLEOTIDE SEQUENCE [LARGE SCALE GENOMIC DNA]</scope>
    <source>
        <strain evidence="5">9a2</strain>
    </source>
</reference>
<comment type="caution">
    <text evidence="4">The sequence shown here is derived from an EMBL/GenBank/DDBJ whole genome shotgun (WGS) entry which is preliminary data.</text>
</comment>
<evidence type="ECO:0000256" key="2">
    <source>
        <dbReference type="HAMAP-Rule" id="MF_01940"/>
    </source>
</evidence>
<proteinExistence type="inferred from homology"/>
<comment type="similarity">
    <text evidence="2">Belongs to the 2H phosphoesterase superfamily. ThpR family.</text>
</comment>
<organism evidence="4 5">
    <name type="scientific">Alteromonas gracilis</name>
    <dbReference type="NCBI Taxonomy" id="1479524"/>
    <lineage>
        <taxon>Bacteria</taxon>
        <taxon>Pseudomonadati</taxon>
        <taxon>Pseudomonadota</taxon>
        <taxon>Gammaproteobacteria</taxon>
        <taxon>Alteromonadales</taxon>
        <taxon>Alteromonadaceae</taxon>
        <taxon>Alteromonas/Salinimonas group</taxon>
        <taxon>Alteromonas</taxon>
    </lineage>
</organism>
<dbReference type="InterPro" id="IPR014051">
    <property type="entry name" value="Phosphoesterase_HXTX"/>
</dbReference>
<dbReference type="InterPro" id="IPR009097">
    <property type="entry name" value="Cyclic_Pdiesterase"/>
</dbReference>
<feature type="domain" description="Phosphoesterase HXTX" evidence="3">
    <location>
        <begin position="52"/>
        <end position="106"/>
    </location>
</feature>
<comment type="catalytic activity">
    <reaction evidence="2">
        <text>a 3'-end 2',3'-cyclophospho-ribonucleotide-RNA + H2O = a 3'-end 2'-phospho-ribonucleotide-RNA + H(+)</text>
        <dbReference type="Rhea" id="RHEA:11828"/>
        <dbReference type="Rhea" id="RHEA-COMP:10464"/>
        <dbReference type="Rhea" id="RHEA-COMP:17353"/>
        <dbReference type="ChEBI" id="CHEBI:15377"/>
        <dbReference type="ChEBI" id="CHEBI:15378"/>
        <dbReference type="ChEBI" id="CHEBI:83064"/>
        <dbReference type="ChEBI" id="CHEBI:173113"/>
        <dbReference type="EC" id="3.1.4.58"/>
    </reaction>
</comment>
<dbReference type="Proteomes" id="UP000239539">
    <property type="component" value="Unassembled WGS sequence"/>
</dbReference>
<dbReference type="Gene3D" id="3.90.1140.10">
    <property type="entry name" value="Cyclic phosphodiesterase"/>
    <property type="match status" value="1"/>
</dbReference>
<evidence type="ECO:0000259" key="3">
    <source>
        <dbReference type="Pfam" id="PF02834"/>
    </source>
</evidence>